<feature type="domain" description="LPG0439 HIT-related" evidence="1">
    <location>
        <begin position="81"/>
        <end position="240"/>
    </location>
</feature>
<dbReference type="OrthoDB" id="5652935at2"/>
<sequence>MVLISQLINKVILLTPFLQIFLSIFSSLTPNINLFNLRENNMYEKTSFDKETVSHYINSIKFFKYQYPKEHWAIDYTKAGTSIAHVNVNAKYNYSIILNPTDCRGYRIIIRYLNDTQSDIASALNRPYTVAEERGLNEVTAMMERVYEHMGLIPQFSQLGNNSQHFDEITRETIIGNEEEPGMLHLHLWGRGDPKHEFIPGVPLRGPEPGLMFDLIAKSKSTPTNQFAIKWDPKELEIALSAIKNELSSYINSEEFIQEFSDSLEVSIDPESYPVPMSTISSHSQR</sequence>
<dbReference type="EMBL" id="LNYE01000029">
    <property type="protein sequence ID" value="KTD06371.1"/>
    <property type="molecule type" value="Genomic_DNA"/>
</dbReference>
<reference evidence="3 5" key="2">
    <citation type="submission" date="2018-06" db="EMBL/GenBank/DDBJ databases">
        <authorList>
            <consortium name="Pathogen Informatics"/>
            <person name="Doyle S."/>
        </authorList>
    </citation>
    <scope>NUCLEOTIDE SEQUENCE [LARGE SCALE GENOMIC DNA]</scope>
    <source>
        <strain evidence="3 5">NCTC12388</strain>
    </source>
</reference>
<dbReference type="STRING" id="45066.Lgra_3148"/>
<keyword evidence="4" id="KW-1185">Reference proteome</keyword>
<dbReference type="RefSeq" id="WP_058500120.1">
    <property type="nucleotide sequence ID" value="NZ_CAAAHW010000005.1"/>
</dbReference>
<evidence type="ECO:0000313" key="3">
    <source>
        <dbReference type="EMBL" id="STX45189.1"/>
    </source>
</evidence>
<dbReference type="Pfam" id="PF22088">
    <property type="entry name" value="HIT-like"/>
    <property type="match status" value="1"/>
</dbReference>
<accession>A0A378JCL5</accession>
<dbReference type="AlphaFoldDB" id="A0A378JCL5"/>
<name>A0A378JCL5_9GAMM</name>
<reference evidence="2 4" key="1">
    <citation type="submission" date="2015-11" db="EMBL/GenBank/DDBJ databases">
        <title>Genomic analysis of 38 Legionella species identifies large and diverse effector repertoires.</title>
        <authorList>
            <person name="Burstein D."/>
            <person name="Amaro F."/>
            <person name="Zusman T."/>
            <person name="Lifshitz Z."/>
            <person name="Cohen O."/>
            <person name="Gilbert J.A."/>
            <person name="Pupko T."/>
            <person name="Shuman H.A."/>
            <person name="Segal G."/>
        </authorList>
    </citation>
    <scope>NUCLEOTIDE SEQUENCE [LARGE SCALE GENOMIC DNA]</scope>
    <source>
        <strain evidence="2 4">Lyon 8420412</strain>
    </source>
</reference>
<dbReference type="InterPro" id="IPR054312">
    <property type="entry name" value="LPG0439_HIT-like"/>
</dbReference>
<evidence type="ECO:0000313" key="4">
    <source>
        <dbReference type="Proteomes" id="UP000054691"/>
    </source>
</evidence>
<dbReference type="EMBL" id="UGOB01000001">
    <property type="protein sequence ID" value="STX45189.1"/>
    <property type="molecule type" value="Genomic_DNA"/>
</dbReference>
<gene>
    <name evidence="2" type="ORF">Lgra_3148</name>
    <name evidence="3" type="ORF">NCTC12388_01918</name>
</gene>
<evidence type="ECO:0000259" key="1">
    <source>
        <dbReference type="Pfam" id="PF22088"/>
    </source>
</evidence>
<evidence type="ECO:0000313" key="2">
    <source>
        <dbReference type="EMBL" id="KTD06371.1"/>
    </source>
</evidence>
<proteinExistence type="predicted"/>
<evidence type="ECO:0000313" key="5">
    <source>
        <dbReference type="Proteomes" id="UP000254476"/>
    </source>
</evidence>
<protein>
    <recommendedName>
        <fullName evidence="1">LPG0439 HIT-related domain-containing protein</fullName>
    </recommendedName>
</protein>
<organism evidence="3 5">
    <name type="scientific">Legionella gratiana</name>
    <dbReference type="NCBI Taxonomy" id="45066"/>
    <lineage>
        <taxon>Bacteria</taxon>
        <taxon>Pseudomonadati</taxon>
        <taxon>Pseudomonadota</taxon>
        <taxon>Gammaproteobacteria</taxon>
        <taxon>Legionellales</taxon>
        <taxon>Legionellaceae</taxon>
        <taxon>Legionella</taxon>
    </lineage>
</organism>
<dbReference type="Proteomes" id="UP000054691">
    <property type="component" value="Unassembled WGS sequence"/>
</dbReference>
<dbReference type="Proteomes" id="UP000254476">
    <property type="component" value="Unassembled WGS sequence"/>
</dbReference>